<dbReference type="RefSeq" id="WP_155140818.1">
    <property type="nucleotide sequence ID" value="NZ_BMGZ01000002.1"/>
</dbReference>
<reference evidence="1" key="3">
    <citation type="submission" date="2020-09" db="EMBL/GenBank/DDBJ databases">
        <authorList>
            <person name="Sun Q."/>
            <person name="Zhou Y."/>
        </authorList>
    </citation>
    <scope>NUCLEOTIDE SEQUENCE</scope>
    <source>
        <strain evidence="1">CGMCC 1.14984</strain>
    </source>
</reference>
<dbReference type="InterPro" id="IPR053759">
    <property type="entry name" value="CDI_Immunity_Comp"/>
</dbReference>
<organism evidence="1 3">
    <name type="scientific">Aquisalinus luteolus</name>
    <dbReference type="NCBI Taxonomy" id="1566827"/>
    <lineage>
        <taxon>Bacteria</taxon>
        <taxon>Pseudomonadati</taxon>
        <taxon>Pseudomonadota</taxon>
        <taxon>Alphaproteobacteria</taxon>
        <taxon>Parvularculales</taxon>
        <taxon>Parvularculaceae</taxon>
        <taxon>Aquisalinus</taxon>
    </lineage>
</organism>
<keyword evidence="4" id="KW-1185">Reference proteome</keyword>
<evidence type="ECO:0000313" key="2">
    <source>
        <dbReference type="EMBL" id="NHK28643.1"/>
    </source>
</evidence>
<sequence>MAISFFGHCALPPSEAALLLGEIRGMHPDWFSNVFRMTEAHVPSEPFGKDIARGFGIEAKSGFSLHVIDKSRLDEAMQALDELYRLFGIDKLVITREMDSIHPPPAD</sequence>
<dbReference type="AlphaFoldDB" id="A0A8J3EPP1"/>
<reference evidence="1" key="1">
    <citation type="journal article" date="2014" name="Int. J. Syst. Evol. Microbiol.">
        <title>Complete genome sequence of Corynebacterium casei LMG S-19264T (=DSM 44701T), isolated from a smear-ripened cheese.</title>
        <authorList>
            <consortium name="US DOE Joint Genome Institute (JGI-PGF)"/>
            <person name="Walter F."/>
            <person name="Albersmeier A."/>
            <person name="Kalinowski J."/>
            <person name="Ruckert C."/>
        </authorList>
    </citation>
    <scope>NUCLEOTIDE SEQUENCE</scope>
    <source>
        <strain evidence="1">CGMCC 1.14984</strain>
    </source>
</reference>
<gene>
    <name evidence="2" type="ORF">FF098_012055</name>
    <name evidence="1" type="ORF">GCM10011355_24230</name>
</gene>
<dbReference type="Proteomes" id="UP000818603">
    <property type="component" value="Unassembled WGS sequence"/>
</dbReference>
<dbReference type="Gene3D" id="3.30.70.2920">
    <property type="match status" value="1"/>
</dbReference>
<name>A0A8J3EPP1_9PROT</name>
<protein>
    <submittedName>
        <fullName evidence="1">Uncharacterized protein</fullName>
    </submittedName>
</protein>
<evidence type="ECO:0000313" key="1">
    <source>
        <dbReference type="EMBL" id="GGH99092.1"/>
    </source>
</evidence>
<dbReference type="EMBL" id="VCJR02000002">
    <property type="protein sequence ID" value="NHK28643.1"/>
    <property type="molecule type" value="Genomic_DNA"/>
</dbReference>
<evidence type="ECO:0000313" key="3">
    <source>
        <dbReference type="Proteomes" id="UP000621856"/>
    </source>
</evidence>
<evidence type="ECO:0000313" key="4">
    <source>
        <dbReference type="Proteomes" id="UP000818603"/>
    </source>
</evidence>
<proteinExistence type="predicted"/>
<reference evidence="2 4" key="2">
    <citation type="submission" date="2020-02" db="EMBL/GenBank/DDBJ databases">
        <title>Genome sequence of Parvularcula flava strain NH6-79.</title>
        <authorList>
            <person name="Abdul Karim M.H."/>
            <person name="Lam M.Q."/>
            <person name="Chen S.J."/>
            <person name="Yahya A."/>
            <person name="Shahir S."/>
            <person name="Shamsir M.S."/>
            <person name="Chong C.S."/>
        </authorList>
    </citation>
    <scope>NUCLEOTIDE SEQUENCE [LARGE SCALE GENOMIC DNA]</scope>
    <source>
        <strain evidence="2 4">NH6-79</strain>
    </source>
</reference>
<dbReference type="EMBL" id="BMGZ01000002">
    <property type="protein sequence ID" value="GGH99092.1"/>
    <property type="molecule type" value="Genomic_DNA"/>
</dbReference>
<accession>A0A8J3EPP1</accession>
<dbReference type="Proteomes" id="UP000621856">
    <property type="component" value="Unassembled WGS sequence"/>
</dbReference>
<comment type="caution">
    <text evidence="1">The sequence shown here is derived from an EMBL/GenBank/DDBJ whole genome shotgun (WGS) entry which is preliminary data.</text>
</comment>